<keyword evidence="6 7" id="KW-0998">Cell outer membrane</keyword>
<reference evidence="12 13" key="1">
    <citation type="submission" date="2018-06" db="EMBL/GenBank/DDBJ databases">
        <title>Genomic Encyclopedia of Archaeal and Bacterial Type Strains, Phase II (KMG-II): from individual species to whole genera.</title>
        <authorList>
            <person name="Goeker M."/>
        </authorList>
    </citation>
    <scope>NUCLEOTIDE SEQUENCE [LARGE SCALE GENOMIC DNA]</scope>
    <source>
        <strain evidence="12 13">DSM 14825</strain>
    </source>
</reference>
<protein>
    <submittedName>
        <fullName evidence="12">TonB-linked SusC/RagA family outer membrane protein</fullName>
    </submittedName>
</protein>
<evidence type="ECO:0000256" key="7">
    <source>
        <dbReference type="PROSITE-ProRule" id="PRU01360"/>
    </source>
</evidence>
<feature type="domain" description="Outer membrane protein beta-barrel" evidence="11">
    <location>
        <begin position="719"/>
        <end position="834"/>
    </location>
</feature>
<dbReference type="RefSeq" id="WP_111631729.1">
    <property type="nucleotide sequence ID" value="NZ_QLLR01000001.1"/>
</dbReference>
<evidence type="ECO:0000313" key="12">
    <source>
        <dbReference type="EMBL" id="RAJ36968.1"/>
    </source>
</evidence>
<dbReference type="InterPro" id="IPR036942">
    <property type="entry name" value="Beta-barrel_TonB_sf"/>
</dbReference>
<evidence type="ECO:0000256" key="8">
    <source>
        <dbReference type="SAM" id="MobiDB-lite"/>
    </source>
</evidence>
<evidence type="ECO:0000256" key="5">
    <source>
        <dbReference type="ARBA" id="ARBA00023136"/>
    </source>
</evidence>
<dbReference type="Gene3D" id="2.40.170.20">
    <property type="entry name" value="TonB-dependent receptor, beta-barrel domain"/>
    <property type="match status" value="1"/>
</dbReference>
<dbReference type="SUPFAM" id="SSF56935">
    <property type="entry name" value="Porins"/>
    <property type="match status" value="1"/>
</dbReference>
<dbReference type="AlphaFoldDB" id="A0A327T6Z3"/>
<dbReference type="InterPro" id="IPR039426">
    <property type="entry name" value="TonB-dep_rcpt-like"/>
</dbReference>
<evidence type="ECO:0000256" key="2">
    <source>
        <dbReference type="ARBA" id="ARBA00022448"/>
    </source>
</evidence>
<evidence type="ECO:0000256" key="1">
    <source>
        <dbReference type="ARBA" id="ARBA00004571"/>
    </source>
</evidence>
<evidence type="ECO:0000256" key="9">
    <source>
        <dbReference type="SAM" id="SignalP"/>
    </source>
</evidence>
<dbReference type="Proteomes" id="UP000249754">
    <property type="component" value="Unassembled WGS sequence"/>
</dbReference>
<feature type="compositionally biased region" description="Polar residues" evidence="8">
    <location>
        <begin position="212"/>
        <end position="222"/>
    </location>
</feature>
<dbReference type="NCBIfam" id="TIGR04057">
    <property type="entry name" value="SusC_RagA_signa"/>
    <property type="match status" value="1"/>
</dbReference>
<comment type="caution">
    <text evidence="12">The sequence shown here is derived from an EMBL/GenBank/DDBJ whole genome shotgun (WGS) entry which is preliminary data.</text>
</comment>
<comment type="similarity">
    <text evidence="7">Belongs to the TonB-dependent receptor family.</text>
</comment>
<dbReference type="InterPro" id="IPR037066">
    <property type="entry name" value="Plug_dom_sf"/>
</dbReference>
<evidence type="ECO:0000259" key="11">
    <source>
        <dbReference type="Pfam" id="PF14905"/>
    </source>
</evidence>
<proteinExistence type="inferred from homology"/>
<feature type="region of interest" description="Disordered" evidence="8">
    <location>
        <begin position="212"/>
        <end position="243"/>
    </location>
</feature>
<evidence type="ECO:0000256" key="6">
    <source>
        <dbReference type="ARBA" id="ARBA00023237"/>
    </source>
</evidence>
<dbReference type="InterPro" id="IPR023996">
    <property type="entry name" value="TonB-dep_OMP_SusC/RagA"/>
</dbReference>
<dbReference type="InterPro" id="IPR023997">
    <property type="entry name" value="TonB-dep_OMP_SusC/RagA_CS"/>
</dbReference>
<dbReference type="NCBIfam" id="TIGR04056">
    <property type="entry name" value="OMP_RagA_SusC"/>
    <property type="match status" value="1"/>
</dbReference>
<evidence type="ECO:0000256" key="3">
    <source>
        <dbReference type="ARBA" id="ARBA00022452"/>
    </source>
</evidence>
<organism evidence="12 13">
    <name type="scientific">Pedobacter cryoconitis</name>
    <dbReference type="NCBI Taxonomy" id="188932"/>
    <lineage>
        <taxon>Bacteria</taxon>
        <taxon>Pseudomonadati</taxon>
        <taxon>Bacteroidota</taxon>
        <taxon>Sphingobacteriia</taxon>
        <taxon>Sphingobacteriales</taxon>
        <taxon>Sphingobacteriaceae</taxon>
        <taxon>Pedobacter</taxon>
    </lineage>
</organism>
<dbReference type="InterPro" id="IPR012910">
    <property type="entry name" value="Plug_dom"/>
</dbReference>
<dbReference type="Gene3D" id="2.170.130.10">
    <property type="entry name" value="TonB-dependent receptor, plug domain"/>
    <property type="match status" value="1"/>
</dbReference>
<dbReference type="InterPro" id="IPR041700">
    <property type="entry name" value="OMP_b-brl_3"/>
</dbReference>
<sequence length="1052" mass="113273">MKKLLLFTLLMPGLAMGANLNNAGHPVLVNWPAHKASSLNALKVAATIKGTVKDAGGLPLVGVSVQVKGTKLSTQTDSNGNFAIQANPGDVLIFSYIGFARQEATAGSGTLQITLLEDSKQLGEVVVTALGIKKSEKTITYATQQVSGSELTRVKSDNLMNSLNGKVSGVTISPSASGVGGSAKVILRGNKSAGGNNQPLYVIDGVPISNGSNANGQPNNTFGSNVGQGGGGTTSVSASQDGGDGISNLNPEDIETLTILKGASASALYGSQAQNGVILITTKKGKAGKTQISYSSSLTLDRVAYKPKLQNSYGQTTGGADSWGDKISSAQDNVSPFFQTGTNLTNSISLSGGNDVAQSYFSYANTTARGVEPTNKLGRHNLNFRETARFLDNKLTVDANVNYISQKVNNSPGLGFYLNPLTGLYLFPRGRDISPYKNQFELPGSVEGVSVPQQNWPFNEDVQQNPWWVLNRNLNEAKRNRILLNASAKYDFTSWLSIQARGNIDRYTDIYEQDLYATTNAVLAKENGQLLLSNQTTEQKYADLLLTFSVPSKSDFKVDGVLGTSITDANAFGTLIGPDASNGYTKPGLTIPNIFLPENITTVAGGPPITSLPNNHNQIQSIFANANIGYKNWAFLTVTARNDWSSNLAFTPNNSYFYPSAGLSFILNQMFKLPEVISYAKLRGTFAQVGNTVPNYVTQPLTHFSTGGGVLLNSVAPFPELKPEKTTSFELGTDLRFLGDRLNLSFTYYKSNTKNQFIRVIPSFVTTFSQGYVNAGNIQNSGIEFNLGYDVIKNTNLTWNSSFNGSANKNKVIDVDSKDGINQFILTPNRNNTYQSELRTGGSFGDIYGVTFKRDDQNRILIGADGKPLVNDGYNYIGNANPKFQLGWSNSFDYKRFRLSFLVDGKFGGQVLSLTEAVFDKYGVSQASGDARNQGGVNINGVDAVTGKPISSVDPKVWYTSVGGRDGITENYMYSATVVRLREASIGYTIPFTKGAVKSLRFSVIGRNLLYFYKKAPFDPEVTMSTGNGLSGVDVFSQPATRNFGFNLNVTL</sequence>
<dbReference type="Pfam" id="PF14905">
    <property type="entry name" value="OMP_b-brl_3"/>
    <property type="match status" value="1"/>
</dbReference>
<dbReference type="Pfam" id="PF13715">
    <property type="entry name" value="CarbopepD_reg_2"/>
    <property type="match status" value="1"/>
</dbReference>
<dbReference type="Pfam" id="PF07715">
    <property type="entry name" value="Plug"/>
    <property type="match status" value="1"/>
</dbReference>
<dbReference type="GO" id="GO:0009279">
    <property type="term" value="C:cell outer membrane"/>
    <property type="evidence" value="ECO:0007669"/>
    <property type="project" value="UniProtKB-SubCell"/>
</dbReference>
<evidence type="ECO:0000313" key="13">
    <source>
        <dbReference type="Proteomes" id="UP000249754"/>
    </source>
</evidence>
<accession>A0A327T6Z3</accession>
<dbReference type="OrthoDB" id="9768177at2"/>
<feature type="signal peptide" evidence="9">
    <location>
        <begin position="1"/>
        <end position="17"/>
    </location>
</feature>
<dbReference type="PROSITE" id="PS52016">
    <property type="entry name" value="TONB_DEPENDENT_REC_3"/>
    <property type="match status" value="1"/>
</dbReference>
<evidence type="ECO:0000259" key="10">
    <source>
        <dbReference type="Pfam" id="PF07715"/>
    </source>
</evidence>
<keyword evidence="2 7" id="KW-0813">Transport</keyword>
<feature type="chain" id="PRO_5016234746" evidence="9">
    <location>
        <begin position="18"/>
        <end position="1052"/>
    </location>
</feature>
<gene>
    <name evidence="12" type="ORF">LY11_00043</name>
</gene>
<keyword evidence="4 7" id="KW-0812">Transmembrane</keyword>
<dbReference type="EMBL" id="QLLR01000001">
    <property type="protein sequence ID" value="RAJ36968.1"/>
    <property type="molecule type" value="Genomic_DNA"/>
</dbReference>
<keyword evidence="3 7" id="KW-1134">Transmembrane beta strand</keyword>
<evidence type="ECO:0000256" key="4">
    <source>
        <dbReference type="ARBA" id="ARBA00022692"/>
    </source>
</evidence>
<keyword evidence="5 7" id="KW-0472">Membrane</keyword>
<comment type="subcellular location">
    <subcellularLocation>
        <location evidence="1 7">Cell outer membrane</location>
        <topology evidence="1 7">Multi-pass membrane protein</topology>
    </subcellularLocation>
</comment>
<dbReference type="InterPro" id="IPR008969">
    <property type="entry name" value="CarboxyPept-like_regulatory"/>
</dbReference>
<dbReference type="Gene3D" id="2.60.40.1120">
    <property type="entry name" value="Carboxypeptidase-like, regulatory domain"/>
    <property type="match status" value="1"/>
</dbReference>
<dbReference type="SUPFAM" id="SSF49464">
    <property type="entry name" value="Carboxypeptidase regulatory domain-like"/>
    <property type="match status" value="1"/>
</dbReference>
<name>A0A327T6Z3_9SPHI</name>
<keyword evidence="9" id="KW-0732">Signal</keyword>
<feature type="domain" description="TonB-dependent receptor plug" evidence="10">
    <location>
        <begin position="137"/>
        <end position="277"/>
    </location>
</feature>